<name>A0A7C3Z205_9BACT</name>
<evidence type="ECO:0000313" key="2">
    <source>
        <dbReference type="EMBL" id="HGF33468.1"/>
    </source>
</evidence>
<dbReference type="InterPro" id="IPR002708">
    <property type="entry name" value="HcyBio"/>
</dbReference>
<comment type="caution">
    <text evidence="2">The sequence shown here is derived from an EMBL/GenBank/DDBJ whole genome shotgun (WGS) entry which is preliminary data.</text>
</comment>
<organism evidence="2">
    <name type="scientific">Desulfobacca acetoxidans</name>
    <dbReference type="NCBI Taxonomy" id="60893"/>
    <lineage>
        <taxon>Bacteria</taxon>
        <taxon>Pseudomonadati</taxon>
        <taxon>Thermodesulfobacteriota</taxon>
        <taxon>Desulfobaccia</taxon>
        <taxon>Desulfobaccales</taxon>
        <taxon>Desulfobaccaceae</taxon>
        <taxon>Desulfobacca</taxon>
    </lineage>
</organism>
<gene>
    <name evidence="2" type="ORF">ENW96_03635</name>
</gene>
<dbReference type="EMBL" id="DTMF01000097">
    <property type="protein sequence ID" value="HGF33468.1"/>
    <property type="molecule type" value="Genomic_DNA"/>
</dbReference>
<evidence type="ECO:0000259" key="1">
    <source>
        <dbReference type="Pfam" id="PF01837"/>
    </source>
</evidence>
<dbReference type="Pfam" id="PF01837">
    <property type="entry name" value="HcyBio"/>
    <property type="match status" value="1"/>
</dbReference>
<dbReference type="AlphaFoldDB" id="A0A7C3Z205"/>
<reference evidence="2" key="1">
    <citation type="journal article" date="2020" name="mSystems">
        <title>Genome- and Community-Level Interaction Insights into Carbon Utilization and Element Cycling Functions of Hydrothermarchaeota in Hydrothermal Sediment.</title>
        <authorList>
            <person name="Zhou Z."/>
            <person name="Liu Y."/>
            <person name="Xu W."/>
            <person name="Pan J."/>
            <person name="Luo Z.H."/>
            <person name="Li M."/>
        </authorList>
    </citation>
    <scope>NUCLEOTIDE SEQUENCE [LARGE SCALE GENOMIC DNA]</scope>
    <source>
        <strain evidence="2">SpSt-897</strain>
    </source>
</reference>
<feature type="domain" description="Homocysteine biosynthesis enzyme sulfur-incorporation" evidence="1">
    <location>
        <begin position="17"/>
        <end position="376"/>
    </location>
</feature>
<proteinExistence type="predicted"/>
<sequence>MSRTIAEINEKIKAGRAVVVTAEEILAVVKEKGLKRAAAEVDVVTTGTFAPMCSSGAYFNLGHTQPRMKIGGGRVTLNNVPAYAGFAAVDIFLGATAIPDDDPRNKIFPGEFPYGGGHVIEDLVAGKDVRLTASAYGTDCYPRRTLDTWIRLADMNETVLFNMRNAYQNYNVAVNLSDRVLYTYMGVLQPRLRNANYCTAGQLSPLLNDPFYRTIGTGTRIFLGGGVGYVVSQGTQHNPGVRRTERGLPRGGAGTLAVTGDLKQMSPRWLRGASFKGYGVTLAVGLGIPIPILDEEMLFYTAVSDADIVAPVVDYSESYPHGKAEILAEVTVAELKTGEISVTGRKVATSGLSSYARAREIAKLLQEWILAGKFLLTEPVAPLPEAESGYTFKPLKERGRAASRKSK</sequence>
<protein>
    <recommendedName>
        <fullName evidence="1">Homocysteine biosynthesis enzyme sulfur-incorporation domain-containing protein</fullName>
    </recommendedName>
</protein>
<accession>A0A7C3Z205</accession>